<keyword evidence="5 11" id="KW-0808">Transferase</keyword>
<name>A0A1Y2HY03_9FUNG</name>
<dbReference type="AlphaFoldDB" id="A0A1Y2HY03"/>
<proteinExistence type="inferred from homology"/>
<evidence type="ECO:0000256" key="5">
    <source>
        <dbReference type="ARBA" id="ARBA00022679"/>
    </source>
</evidence>
<evidence type="ECO:0000313" key="12">
    <source>
        <dbReference type="EMBL" id="ORZ39440.1"/>
    </source>
</evidence>
<evidence type="ECO:0000256" key="8">
    <source>
        <dbReference type="ARBA" id="ARBA00022989"/>
    </source>
</evidence>
<evidence type="ECO:0000256" key="9">
    <source>
        <dbReference type="ARBA" id="ARBA00023136"/>
    </source>
</evidence>
<evidence type="ECO:0000256" key="7">
    <source>
        <dbReference type="ARBA" id="ARBA00022824"/>
    </source>
</evidence>
<evidence type="ECO:0000256" key="6">
    <source>
        <dbReference type="ARBA" id="ARBA00022692"/>
    </source>
</evidence>
<sequence length="519" mass="57341">MPTKRRGIKSAASGGLSASFLLRAFLAATAIKLLLIPGYRSTDFEVHRNWLALTHSLPVSQWYYEATSEWTLDYPPYFAWFEYALSHVARWFDADMLVVANLNYASPATVLFQRLSVMATDITLPIGLWVYFGPGSSALVAKMVAVLVLLNPGLLIVDHMHFQYNGMLFGLLLISLGCFKRGSSLDNSTAWMYAGAATFAALLNFKHIFLYVAPAVFVYLLSAFCCQGSRFHFARFLALGLTVISVFSISLAPFLLHLPQLATRLFPFKRGLCHAYWAPNMWALYSFADRVLLALLPRLGIHVTVPASSTRGLVGDTHFGVLPDILPLHTLLLTVAAQLPFLWRLWRRPSPAALVTTVVHCGFAAFAFGWHVHEKAVLTMSVPLLLVAFESYALSQVAYVLTLVGTYALFPLLIDAADVPVRWGLVAMAGAGMWALAEYRYRHQAHGIGFRVPKLVAAYVCGLAVVEWYVVVGHALLLGEKWPFLPLMAVSVYCALGVIGCWVALARYGEDVSKIVKSE</sequence>
<dbReference type="InterPro" id="IPR004856">
    <property type="entry name" value="Glyco_trans_ALG6/ALG8"/>
</dbReference>
<keyword evidence="13" id="KW-1185">Reference proteome</keyword>
<comment type="pathway">
    <text evidence="2 11">Protein modification; protein glycosylation.</text>
</comment>
<dbReference type="PANTHER" id="PTHR12413">
    <property type="entry name" value="DOLICHYL GLYCOSYLTRANSFERASE"/>
    <property type="match status" value="1"/>
</dbReference>
<evidence type="ECO:0000313" key="13">
    <source>
        <dbReference type="Proteomes" id="UP000193411"/>
    </source>
</evidence>
<feature type="transmembrane region" description="Helical" evidence="11">
    <location>
        <begin position="457"/>
        <end position="478"/>
    </location>
</feature>
<dbReference type="Pfam" id="PF03155">
    <property type="entry name" value="Alg6_Alg8"/>
    <property type="match status" value="1"/>
</dbReference>
<feature type="transmembrane region" description="Helical" evidence="11">
    <location>
        <begin position="384"/>
        <end position="409"/>
    </location>
</feature>
<dbReference type="OrthoDB" id="1689333at2759"/>
<gene>
    <name evidence="12" type="ORF">BCR44DRAFT_119197</name>
</gene>
<dbReference type="PANTHER" id="PTHR12413:SF2">
    <property type="entry name" value="DOLICHYL PYROPHOSPHATE GLC1MAN9GLCNAC2 ALPHA-1,3-GLUCOSYLTRANSFERASE-RELATED"/>
    <property type="match status" value="1"/>
</dbReference>
<protein>
    <recommendedName>
        <fullName evidence="11">Alpha-1,3-glucosyltransferase</fullName>
        <ecNumber evidence="11">2.4.1.-</ecNumber>
    </recommendedName>
</protein>
<comment type="catalytic activity">
    <reaction evidence="10">
        <text>an alpha-D-Glc-(1-&gt;3)-alpha-D-Man-(1-&gt;2)-alpha-D-Man-(1-&gt;2)-alpha-D-Man-(1-&gt;3)-[alpha-D-Man-(1-&gt;2)-alpha-D-Man-(1-&gt;3)-[alpha-D-Man-(1-&gt;2)-alpha-D-Man-(1-&gt;6)]-alpha-D-Man-(1-&gt;6)]-beta-D-Man-(1-&gt;4)-beta-D-GlcNAc-(1-&gt;4)-alpha-D-GlcNAc-diphospho-di-trans,poly-cis-dolichol + a di-trans,poly-cis-dolichyl beta-D-glucosyl phosphate = an alpha-D-Glc-(1-&gt;3)-alpha-D-Glc-(1-&gt;3)-alpha-D-Man-(1-&gt;2)-alpha-D-Man-(1-&gt;2)-alpha-D-Man-(1-&gt;3)-[alpha-D-Man-(1-&gt;2)-alpha-D-Man-(1-&gt;3)-[alpha-D-Man-(1-&gt;2)-alpha-D-Man-(1-&gt;6)]-alpha-D-Man-(1-&gt;6)]-beta-D-Man-(1-&gt;4)-beta-D-GlcNAc-(1-&gt;4)-alpha-D-GlcNAc-diphospho-di-trans,poly-cis-dolichol + a di-trans,poly-cis-dolichyl phosphate + H(+)</text>
        <dbReference type="Rhea" id="RHEA:31307"/>
        <dbReference type="Rhea" id="RHEA-COMP:19498"/>
        <dbReference type="Rhea" id="RHEA-COMP:19502"/>
        <dbReference type="Rhea" id="RHEA-COMP:19521"/>
        <dbReference type="Rhea" id="RHEA-COMP:19522"/>
        <dbReference type="ChEBI" id="CHEBI:15378"/>
        <dbReference type="ChEBI" id="CHEBI:57525"/>
        <dbReference type="ChEBI" id="CHEBI:57683"/>
        <dbReference type="ChEBI" id="CHEBI:132521"/>
        <dbReference type="ChEBI" id="CHEBI:132522"/>
        <dbReference type="EC" id="2.4.1.265"/>
    </reaction>
    <physiologicalReaction direction="left-to-right" evidence="10">
        <dbReference type="Rhea" id="RHEA:31308"/>
    </physiologicalReaction>
</comment>
<keyword evidence="4 11" id="KW-0328">Glycosyltransferase</keyword>
<comment type="subcellular location">
    <subcellularLocation>
        <location evidence="1 11">Endoplasmic reticulum membrane</location>
        <topology evidence="1 11">Multi-pass membrane protein</topology>
    </subcellularLocation>
</comment>
<evidence type="ECO:0000256" key="3">
    <source>
        <dbReference type="ARBA" id="ARBA00008715"/>
    </source>
</evidence>
<dbReference type="EMBL" id="MCFL01000005">
    <property type="protein sequence ID" value="ORZ39440.1"/>
    <property type="molecule type" value="Genomic_DNA"/>
</dbReference>
<feature type="transmembrane region" description="Helical" evidence="11">
    <location>
        <begin position="421"/>
        <end position="437"/>
    </location>
</feature>
<feature type="transmembrane region" description="Helical" evidence="11">
    <location>
        <begin position="484"/>
        <end position="505"/>
    </location>
</feature>
<comment type="similarity">
    <text evidence="3 11">Belongs to the ALG6/ALG8 glucosyltransferase family.</text>
</comment>
<evidence type="ECO:0000256" key="4">
    <source>
        <dbReference type="ARBA" id="ARBA00022676"/>
    </source>
</evidence>
<feature type="transmembrane region" description="Helical" evidence="11">
    <location>
        <begin position="352"/>
        <end position="372"/>
    </location>
</feature>
<dbReference type="GO" id="GO:0006487">
    <property type="term" value="P:protein N-linked glycosylation"/>
    <property type="evidence" value="ECO:0007669"/>
    <property type="project" value="TreeGrafter"/>
</dbReference>
<accession>A0A1Y2HY03</accession>
<evidence type="ECO:0000256" key="2">
    <source>
        <dbReference type="ARBA" id="ARBA00004922"/>
    </source>
</evidence>
<comment type="caution">
    <text evidence="12">The sequence shown here is derived from an EMBL/GenBank/DDBJ whole genome shotgun (WGS) entry which is preliminary data.</text>
</comment>
<dbReference type="STRING" id="765915.A0A1Y2HY03"/>
<feature type="transmembrane region" description="Helical" evidence="11">
    <location>
        <begin position="191"/>
        <end position="221"/>
    </location>
</feature>
<keyword evidence="7 11" id="KW-0256">Endoplasmic reticulum</keyword>
<evidence type="ECO:0000256" key="10">
    <source>
        <dbReference type="ARBA" id="ARBA00047346"/>
    </source>
</evidence>
<feature type="transmembrane region" description="Helical" evidence="11">
    <location>
        <begin position="162"/>
        <end position="179"/>
    </location>
</feature>
<keyword evidence="6 11" id="KW-0812">Transmembrane</keyword>
<feature type="transmembrane region" description="Helical" evidence="11">
    <location>
        <begin position="325"/>
        <end position="346"/>
    </location>
</feature>
<dbReference type="Proteomes" id="UP000193411">
    <property type="component" value="Unassembled WGS sequence"/>
</dbReference>
<reference evidence="12 13" key="1">
    <citation type="submission" date="2016-07" db="EMBL/GenBank/DDBJ databases">
        <title>Pervasive Adenine N6-methylation of Active Genes in Fungi.</title>
        <authorList>
            <consortium name="DOE Joint Genome Institute"/>
            <person name="Mondo S.J."/>
            <person name="Dannebaum R.O."/>
            <person name="Kuo R.C."/>
            <person name="Labutti K."/>
            <person name="Haridas S."/>
            <person name="Kuo A."/>
            <person name="Salamov A."/>
            <person name="Ahrendt S.R."/>
            <person name="Lipzen A."/>
            <person name="Sullivan W."/>
            <person name="Andreopoulos W.B."/>
            <person name="Clum A."/>
            <person name="Lindquist E."/>
            <person name="Daum C."/>
            <person name="Ramamoorthy G.K."/>
            <person name="Gryganskyi A."/>
            <person name="Culley D."/>
            <person name="Magnuson J.K."/>
            <person name="James T.Y."/>
            <person name="O'Malley M.A."/>
            <person name="Stajich J.E."/>
            <person name="Spatafora J.W."/>
            <person name="Visel A."/>
            <person name="Grigoriev I.V."/>
        </authorList>
    </citation>
    <scope>NUCLEOTIDE SEQUENCE [LARGE SCALE GENOMIC DNA]</scope>
    <source>
        <strain evidence="12 13">PL171</strain>
    </source>
</reference>
<keyword evidence="8 11" id="KW-1133">Transmembrane helix</keyword>
<feature type="transmembrane region" description="Helical" evidence="11">
    <location>
        <begin position="139"/>
        <end position="156"/>
    </location>
</feature>
<dbReference type="EC" id="2.4.1.-" evidence="11"/>
<dbReference type="UniPathway" id="UPA00378"/>
<evidence type="ECO:0000256" key="11">
    <source>
        <dbReference type="RuleBase" id="RU363110"/>
    </source>
</evidence>
<dbReference type="GO" id="GO:0005789">
    <property type="term" value="C:endoplasmic reticulum membrane"/>
    <property type="evidence" value="ECO:0007669"/>
    <property type="project" value="UniProtKB-SubCell"/>
</dbReference>
<evidence type="ECO:0000256" key="1">
    <source>
        <dbReference type="ARBA" id="ARBA00004477"/>
    </source>
</evidence>
<dbReference type="GO" id="GO:0042283">
    <property type="term" value="F:dolichyl pyrophosphate Glc1Man9GlcNAc2 alpha-1,3-glucosyltransferase activity"/>
    <property type="evidence" value="ECO:0007669"/>
    <property type="project" value="UniProtKB-EC"/>
</dbReference>
<feature type="transmembrane region" description="Helical" evidence="11">
    <location>
        <begin position="233"/>
        <end position="256"/>
    </location>
</feature>
<keyword evidence="9 11" id="KW-0472">Membrane</keyword>
<organism evidence="12 13">
    <name type="scientific">Catenaria anguillulae PL171</name>
    <dbReference type="NCBI Taxonomy" id="765915"/>
    <lineage>
        <taxon>Eukaryota</taxon>
        <taxon>Fungi</taxon>
        <taxon>Fungi incertae sedis</taxon>
        <taxon>Blastocladiomycota</taxon>
        <taxon>Blastocladiomycetes</taxon>
        <taxon>Blastocladiales</taxon>
        <taxon>Catenariaceae</taxon>
        <taxon>Catenaria</taxon>
    </lineage>
</organism>